<dbReference type="OrthoDB" id="2611444at2"/>
<feature type="domain" description="SLH" evidence="1">
    <location>
        <begin position="490"/>
        <end position="547"/>
    </location>
</feature>
<dbReference type="EMBL" id="CP002219">
    <property type="protein sequence ID" value="ADQ07756.1"/>
    <property type="molecule type" value="Genomic_DNA"/>
</dbReference>
<dbReference type="Proteomes" id="UP000006890">
    <property type="component" value="Chromosome"/>
</dbReference>
<dbReference type="KEGG" id="chd:Calhy_2046"/>
<organism evidence="2 3">
    <name type="scientific">Caldicellulosiruptor hydrothermalis (strain DSM 18901 / VKM B-2411 / 108)</name>
    <dbReference type="NCBI Taxonomy" id="632292"/>
    <lineage>
        <taxon>Bacteria</taxon>
        <taxon>Bacillati</taxon>
        <taxon>Bacillota</taxon>
        <taxon>Bacillota incertae sedis</taxon>
        <taxon>Caldicellulosiruptorales</taxon>
        <taxon>Caldicellulosiruptoraceae</taxon>
        <taxon>Caldicellulosiruptor</taxon>
    </lineage>
</organism>
<sequence length="547" mass="61471">MKERTKIVSSILIVFVFLFSLLSVGFSAQEVILNSIPDKSPGEDVIISGQTVFDEIVIKVLRPNSTMLYINTLKGKNFNDKVTLPADSPEGTYTIVAGRGSIVDIKTFNVIRKQPSLSSSSFEILTPEFKEAERQIGSQSSQKEDIKQSDKEVLPEITIDNNGIIKPKIFQLSEGRLDVRIDESLAQKALQKQVSKDKTLILDLKSNKPLIQYNIALPSKIFTASFDVKEVLVNTNELSLKLPTDLLKGKSIDNNKQIEIFIKKVENSNIPSELRTAVGKRPIYEVELHQDLKKVNVGSPTNSIKISIAYTPGVDELSGIENLVLLHIKEDGEVEILSNSKYVRTSKYVVASVKSFSKFAIGYVTRKFDDLKNYSWAEKAVSSLAARNIISGIDQNSFRPQEYIKRGEFVKWLVNTFGFDVQYSSNFEDVKKDSIYWREVAIAKVLGIAKGYANKFKPEDYITRQDMMVLVQRALEVANKPMVKTKSNLATKFSDSSDISSYAQDSISVLVANDLIKGNDKSQILPRKFATRAEAAQLLFRIFFKWE</sequence>
<dbReference type="PANTHER" id="PTHR43308:SF5">
    <property type="entry name" value="S-LAYER PROTEIN _ PEPTIDOGLYCAN ENDO-BETA-N-ACETYLGLUCOSAMINIDASE"/>
    <property type="match status" value="1"/>
</dbReference>
<dbReference type="AlphaFoldDB" id="E4QED7"/>
<reference evidence="2 3" key="2">
    <citation type="journal article" date="2011" name="J. Bacteriol.">
        <title>Complete genome sequences for the anaerobic, extremely thermophilic plant biomass-degrading bacteria Caldicellulosiruptor hydrothermalis, Caldicellulosiruptor kristjanssonii, Caldicellulosiruptor kronotskyensis, Caldicellulosiruptor owensenis, and Caldicellulosiruptor lactoaceticus.</title>
        <authorList>
            <person name="Blumer-Schuette S.E."/>
            <person name="Ozdemir I."/>
            <person name="Mistry D."/>
            <person name="Lucas S."/>
            <person name="Lapidus A."/>
            <person name="Cheng J.F."/>
            <person name="Goodwin L.A."/>
            <person name="Pitluck S."/>
            <person name="Land M.L."/>
            <person name="Hauser L.J."/>
            <person name="Woyke T."/>
            <person name="Mikhailova N."/>
            <person name="Pati A."/>
            <person name="Kyrpides N.C."/>
            <person name="Ivanova N."/>
            <person name="Detter J.C."/>
            <person name="Walston-Davenport K."/>
            <person name="Han S."/>
            <person name="Adams M.W."/>
            <person name="Kelly R.M."/>
        </authorList>
    </citation>
    <scope>NUCLEOTIDE SEQUENCE [LARGE SCALE GENOMIC DNA]</scope>
    <source>
        <strain evidence="3">DSM 18901 / VKM B-2411 / 108</strain>
    </source>
</reference>
<dbReference type="InterPro" id="IPR001119">
    <property type="entry name" value="SLH_dom"/>
</dbReference>
<dbReference type="RefSeq" id="WP_013403902.1">
    <property type="nucleotide sequence ID" value="NC_014652.1"/>
</dbReference>
<dbReference type="HOGENOM" id="CLU_496680_0_0_9"/>
<accession>E4QED7</accession>
<dbReference type="PROSITE" id="PS51272">
    <property type="entry name" value="SLH"/>
    <property type="match status" value="3"/>
</dbReference>
<name>E4QED7_CALH1</name>
<feature type="domain" description="SLH" evidence="1">
    <location>
        <begin position="428"/>
        <end position="485"/>
    </location>
</feature>
<gene>
    <name evidence="2" type="ordered locus">Calhy_2046</name>
</gene>
<dbReference type="Pfam" id="PF00395">
    <property type="entry name" value="SLH"/>
    <property type="match status" value="3"/>
</dbReference>
<feature type="domain" description="SLH" evidence="1">
    <location>
        <begin position="364"/>
        <end position="427"/>
    </location>
</feature>
<keyword evidence="3" id="KW-1185">Reference proteome</keyword>
<evidence type="ECO:0000313" key="3">
    <source>
        <dbReference type="Proteomes" id="UP000006890"/>
    </source>
</evidence>
<evidence type="ECO:0000259" key="1">
    <source>
        <dbReference type="PROSITE" id="PS51272"/>
    </source>
</evidence>
<dbReference type="eggNOG" id="COG5492">
    <property type="taxonomic scope" value="Bacteria"/>
</dbReference>
<dbReference type="eggNOG" id="COG4733">
    <property type="taxonomic scope" value="Bacteria"/>
</dbReference>
<reference key="1">
    <citation type="submission" date="2010-09" db="EMBL/GenBank/DDBJ databases">
        <title>Complete sequence of Caldicellulosiruptor hydrothermalis 108.</title>
        <authorList>
            <consortium name="US DOE Joint Genome Institute"/>
            <person name="Lucas S."/>
            <person name="Copeland A."/>
            <person name="Lapidus A."/>
            <person name="Cheng J.-F."/>
            <person name="Bruce D."/>
            <person name="Goodwin L."/>
            <person name="Pitluck S."/>
            <person name="Davenport K."/>
            <person name="Detter J.C."/>
            <person name="Han C."/>
            <person name="Tapia R."/>
            <person name="Land M."/>
            <person name="Hauser L."/>
            <person name="Chang Y.-J."/>
            <person name="Jeffries C."/>
            <person name="Kyrpides N."/>
            <person name="Ivanova N."/>
            <person name="Mikhailova N."/>
            <person name="Blumer-Schuette S.E."/>
            <person name="Kelly R.M."/>
            <person name="Woyke T."/>
        </authorList>
    </citation>
    <scope>NUCLEOTIDE SEQUENCE</scope>
    <source>
        <strain>108</strain>
    </source>
</reference>
<dbReference type="PANTHER" id="PTHR43308">
    <property type="entry name" value="OUTER MEMBRANE PROTEIN ALPHA-RELATED"/>
    <property type="match status" value="1"/>
</dbReference>
<protein>
    <submittedName>
        <fullName evidence="2">S-layer domain protein</fullName>
    </submittedName>
</protein>
<dbReference type="InterPro" id="IPR051465">
    <property type="entry name" value="Cell_Envelope_Struct_Comp"/>
</dbReference>
<proteinExistence type="predicted"/>
<dbReference type="STRING" id="632292.Calhy_2046"/>
<evidence type="ECO:0000313" key="2">
    <source>
        <dbReference type="EMBL" id="ADQ07756.1"/>
    </source>
</evidence>